<dbReference type="Pfam" id="PF18914">
    <property type="entry name" value="DUF5666"/>
    <property type="match status" value="1"/>
</dbReference>
<feature type="chain" id="PRO_5017682881" description="DUF5666 domain-containing protein" evidence="1">
    <location>
        <begin position="20"/>
        <end position="99"/>
    </location>
</feature>
<evidence type="ECO:0000313" key="4">
    <source>
        <dbReference type="Proteomes" id="UP000257045"/>
    </source>
</evidence>
<dbReference type="PROSITE" id="PS51257">
    <property type="entry name" value="PROKAR_LIPOPROTEIN"/>
    <property type="match status" value="1"/>
</dbReference>
<dbReference type="EMBL" id="NXLV01000006">
    <property type="protein sequence ID" value="RDU70770.1"/>
    <property type="molecule type" value="Genomic_DNA"/>
</dbReference>
<dbReference type="RefSeq" id="WP_115569515.1">
    <property type="nucleotide sequence ID" value="NZ_NXLV01000006.1"/>
</dbReference>
<feature type="domain" description="DUF5666" evidence="2">
    <location>
        <begin position="23"/>
        <end position="92"/>
    </location>
</feature>
<comment type="caution">
    <text evidence="3">The sequence shown here is derived from an EMBL/GenBank/DDBJ whole genome shotgun (WGS) entry which is preliminary data.</text>
</comment>
<organism evidence="3 4">
    <name type="scientific">Helicobacter brantae</name>
    <dbReference type="NCBI Taxonomy" id="375927"/>
    <lineage>
        <taxon>Bacteria</taxon>
        <taxon>Pseudomonadati</taxon>
        <taxon>Campylobacterota</taxon>
        <taxon>Epsilonproteobacteria</taxon>
        <taxon>Campylobacterales</taxon>
        <taxon>Helicobacteraceae</taxon>
        <taxon>Helicobacter</taxon>
    </lineage>
</organism>
<proteinExistence type="predicted"/>
<keyword evidence="1" id="KW-0732">Signal</keyword>
<protein>
    <recommendedName>
        <fullName evidence="2">DUF5666 domain-containing protein</fullName>
    </recommendedName>
</protein>
<feature type="signal peptide" evidence="1">
    <location>
        <begin position="1"/>
        <end position="19"/>
    </location>
</feature>
<evidence type="ECO:0000259" key="2">
    <source>
        <dbReference type="Pfam" id="PF18914"/>
    </source>
</evidence>
<dbReference type="InterPro" id="IPR043724">
    <property type="entry name" value="DUF5666"/>
</dbReference>
<sequence length="99" mass="10886">MKRLGVFIGVALGLSVACASDVRGIIEEIDDANKTIKVNNQIIKVMPYTEIEQEGCGSGWDTPKTFSQLRVNDVVEVDVFYDNGKMIAKEIEIGCGRAY</sequence>
<dbReference type="Proteomes" id="UP000257045">
    <property type="component" value="Unassembled WGS sequence"/>
</dbReference>
<accession>A0A3D8J0N5</accession>
<evidence type="ECO:0000313" key="3">
    <source>
        <dbReference type="EMBL" id="RDU70770.1"/>
    </source>
</evidence>
<dbReference type="OrthoDB" id="5329500at2"/>
<evidence type="ECO:0000256" key="1">
    <source>
        <dbReference type="SAM" id="SignalP"/>
    </source>
</evidence>
<dbReference type="AlphaFoldDB" id="A0A3D8J0N5"/>
<reference evidence="3 4" key="1">
    <citation type="submission" date="2018-04" db="EMBL/GenBank/DDBJ databases">
        <title>Novel Campyloabacter and Helicobacter Species and Strains.</title>
        <authorList>
            <person name="Mannion A.J."/>
            <person name="Shen Z."/>
            <person name="Fox J.G."/>
        </authorList>
    </citation>
    <scope>NUCLEOTIDE SEQUENCE [LARGE SCALE GENOMIC DNA]</scope>
    <source>
        <strain evidence="3 4">MIT 04-9366</strain>
    </source>
</reference>
<keyword evidence="4" id="KW-1185">Reference proteome</keyword>
<gene>
    <name evidence="3" type="ORF">CQA58_04390</name>
</gene>
<name>A0A3D8J0N5_9HELI</name>